<dbReference type="Proteomes" id="UP000823775">
    <property type="component" value="Unassembled WGS sequence"/>
</dbReference>
<evidence type="ECO:0000313" key="1">
    <source>
        <dbReference type="EMBL" id="MCE2055310.1"/>
    </source>
</evidence>
<sequence length="102" mass="11452">MELHETSLLSWQMRAYHCKLDSNHQLGIITVHSNKMPEISISDEDVWHDPVPIAKLTSETSFSSAACLRHPMIAYLGQRTLACMAESIQAHNSAHETLEIVP</sequence>
<proteinExistence type="predicted"/>
<accession>A0ABS8VZ53</accession>
<evidence type="ECO:0000313" key="2">
    <source>
        <dbReference type="Proteomes" id="UP000823775"/>
    </source>
</evidence>
<keyword evidence="2" id="KW-1185">Reference proteome</keyword>
<dbReference type="EMBL" id="JACEIK010006231">
    <property type="protein sequence ID" value="MCE2055310.1"/>
    <property type="molecule type" value="Genomic_DNA"/>
</dbReference>
<gene>
    <name evidence="1" type="ORF">HAX54_042384</name>
</gene>
<organism evidence="1 2">
    <name type="scientific">Datura stramonium</name>
    <name type="common">Jimsonweed</name>
    <name type="synonym">Common thornapple</name>
    <dbReference type="NCBI Taxonomy" id="4076"/>
    <lineage>
        <taxon>Eukaryota</taxon>
        <taxon>Viridiplantae</taxon>
        <taxon>Streptophyta</taxon>
        <taxon>Embryophyta</taxon>
        <taxon>Tracheophyta</taxon>
        <taxon>Spermatophyta</taxon>
        <taxon>Magnoliopsida</taxon>
        <taxon>eudicotyledons</taxon>
        <taxon>Gunneridae</taxon>
        <taxon>Pentapetalae</taxon>
        <taxon>asterids</taxon>
        <taxon>lamiids</taxon>
        <taxon>Solanales</taxon>
        <taxon>Solanaceae</taxon>
        <taxon>Solanoideae</taxon>
        <taxon>Datureae</taxon>
        <taxon>Datura</taxon>
    </lineage>
</organism>
<reference evidence="1 2" key="1">
    <citation type="journal article" date="2021" name="BMC Genomics">
        <title>Datura genome reveals duplications of psychoactive alkaloid biosynthetic genes and high mutation rate following tissue culture.</title>
        <authorList>
            <person name="Rajewski A."/>
            <person name="Carter-House D."/>
            <person name="Stajich J."/>
            <person name="Litt A."/>
        </authorList>
    </citation>
    <scope>NUCLEOTIDE SEQUENCE [LARGE SCALE GENOMIC DNA]</scope>
    <source>
        <strain evidence="1">AR-01</strain>
    </source>
</reference>
<comment type="caution">
    <text evidence="1">The sequence shown here is derived from an EMBL/GenBank/DDBJ whole genome shotgun (WGS) entry which is preliminary data.</text>
</comment>
<name>A0ABS8VZ53_DATST</name>
<protein>
    <submittedName>
        <fullName evidence="1">Uncharacterized protein</fullName>
    </submittedName>
</protein>